<name>A0A916ZG52_9HYPH</name>
<keyword evidence="2" id="KW-1185">Reference proteome</keyword>
<dbReference type="Proteomes" id="UP000644699">
    <property type="component" value="Unassembled WGS sequence"/>
</dbReference>
<dbReference type="RefSeq" id="WP_188907118.1">
    <property type="nucleotide sequence ID" value="NZ_BMIQ01000001.1"/>
</dbReference>
<evidence type="ECO:0000313" key="2">
    <source>
        <dbReference type="Proteomes" id="UP000644699"/>
    </source>
</evidence>
<comment type="caution">
    <text evidence="1">The sequence shown here is derived from an EMBL/GenBank/DDBJ whole genome shotgun (WGS) entry which is preliminary data.</text>
</comment>
<dbReference type="EMBL" id="BMIQ01000001">
    <property type="protein sequence ID" value="GGD93636.1"/>
    <property type="molecule type" value="Genomic_DNA"/>
</dbReference>
<proteinExistence type="predicted"/>
<gene>
    <name evidence="1" type="ORF">GCM10011390_10470</name>
</gene>
<accession>A0A916ZG52</accession>
<reference evidence="1" key="1">
    <citation type="journal article" date="2014" name="Int. J. Syst. Evol. Microbiol.">
        <title>Complete genome sequence of Corynebacterium casei LMG S-19264T (=DSM 44701T), isolated from a smear-ripened cheese.</title>
        <authorList>
            <consortium name="US DOE Joint Genome Institute (JGI-PGF)"/>
            <person name="Walter F."/>
            <person name="Albersmeier A."/>
            <person name="Kalinowski J."/>
            <person name="Ruckert C."/>
        </authorList>
    </citation>
    <scope>NUCLEOTIDE SEQUENCE</scope>
    <source>
        <strain evidence="1">CGMCC 1.15367</strain>
    </source>
</reference>
<evidence type="ECO:0000313" key="1">
    <source>
        <dbReference type="EMBL" id="GGD93636.1"/>
    </source>
</evidence>
<sequence length="144" mass="16323">MLNRTAIMKAAWAEYRRAARSLVRFCRETFARILRARWFATRLLAGRAGIMAAAWTRYREIAAQMEVARFDLRLFGRVLRMAWINARAAQERADSDRHAARPKALAARPLAALEEALDAVKYLPAHMSAARVSASIRARFAAHV</sequence>
<reference evidence="1" key="2">
    <citation type="submission" date="2020-09" db="EMBL/GenBank/DDBJ databases">
        <authorList>
            <person name="Sun Q."/>
            <person name="Zhou Y."/>
        </authorList>
    </citation>
    <scope>NUCLEOTIDE SEQUENCE</scope>
    <source>
        <strain evidence="1">CGMCC 1.15367</strain>
    </source>
</reference>
<protein>
    <submittedName>
        <fullName evidence="1">Uncharacterized protein</fullName>
    </submittedName>
</protein>
<dbReference type="AlphaFoldDB" id="A0A916ZG52"/>
<organism evidence="1 2">
    <name type="scientific">Aureimonas endophytica</name>
    <dbReference type="NCBI Taxonomy" id="2027858"/>
    <lineage>
        <taxon>Bacteria</taxon>
        <taxon>Pseudomonadati</taxon>
        <taxon>Pseudomonadota</taxon>
        <taxon>Alphaproteobacteria</taxon>
        <taxon>Hyphomicrobiales</taxon>
        <taxon>Aurantimonadaceae</taxon>
        <taxon>Aureimonas</taxon>
    </lineage>
</organism>